<comment type="caution">
    <text evidence="1">The sequence shown here is derived from an EMBL/GenBank/DDBJ whole genome shotgun (WGS) entry which is preliminary data.</text>
</comment>
<reference evidence="1" key="1">
    <citation type="submission" date="2020-10" db="EMBL/GenBank/DDBJ databases">
        <authorList>
            <person name="Gilroy R."/>
        </authorList>
    </citation>
    <scope>NUCLEOTIDE SEQUENCE</scope>
    <source>
        <strain evidence="1">3924</strain>
    </source>
</reference>
<dbReference type="AlphaFoldDB" id="A0A940DJT5"/>
<proteinExistence type="predicted"/>
<protein>
    <submittedName>
        <fullName evidence="1">T9SS type A sorting domain-containing protein</fullName>
    </submittedName>
</protein>
<reference evidence="1" key="2">
    <citation type="journal article" date="2021" name="PeerJ">
        <title>Extensive microbial diversity within the chicken gut microbiome revealed by metagenomics and culture.</title>
        <authorList>
            <person name="Gilroy R."/>
            <person name="Ravi A."/>
            <person name="Getino M."/>
            <person name="Pursley I."/>
            <person name="Horton D.L."/>
            <person name="Alikhan N.F."/>
            <person name="Baker D."/>
            <person name="Gharbi K."/>
            <person name="Hall N."/>
            <person name="Watson M."/>
            <person name="Adriaenssens E.M."/>
            <person name="Foster-Nyarko E."/>
            <person name="Jarju S."/>
            <person name="Secka A."/>
            <person name="Antonio M."/>
            <person name="Oren A."/>
            <person name="Chaudhuri R.R."/>
            <person name="La Ragione R."/>
            <person name="Hildebrand F."/>
            <person name="Pallen M.J."/>
        </authorList>
    </citation>
    <scope>NUCLEOTIDE SEQUENCE</scope>
    <source>
        <strain evidence="1">3924</strain>
    </source>
</reference>
<sequence length="734" mass="81593">MEATYGDFANPYSHNGIVDHGSESSNSIHTVHTVPDEYDPRTGYQLKTVPKDAVASVRISNWAEVDNVASGSIAYTYTVTDEADVLKVRYAAVLQYEDEHEEEGQTRIIVEVFDAETGELLSPCTRSEFNAKGVSQDKVRQWHEYVPPEGLTKLPNPIMWSDWSLIGINLGGYVGRKIKIRITLRACVMNYHFAYAYFVLDCDDGKIDGVACGEHPDTLSVPEGFYYHWYKTYDPTGAKVSDENFISIAPDDTSTYSVRLIFPEDSSCYFTLTTSTLPQEPAADMQYSISSTDCRNQVTFSNTSSIYGIWNGDTIPVKGACRMYEWDLGTYGGVSTESAPVIQVPAAGDTFSVRLRVSIDSEWLCTDEKEFVVHVPSILSEQESVNLYVCGEDSVIYNGVSYAQGIHEISGKNRYGCDSIVMLNVMRYTADTVDTTVTICSGEIYDFGGIPLTEEGHYEDTLRNEMGCDSVIKRLDLYVRQSLVIDLAANHISVCADYGSFLLPFRRINGETDGCAVSFGETFPGTDTIVVQATDTAVTVSLPEGIVPGRYSGEAEFFNAKCGNSVLPFTLDVLYPDSILVQRWNDVLAIRNADYNGGYVFATYEWYHEGEALEDEVSSVLYREGGLDFGSRYRVLLERKSDGVRQFTCDIVPVEYEAGSIEDIPRVWFHDGVMRVSVKQAAQGLLYGVSGQLVRTFVMEEGENDLTENLPDGVYVLQVVYADGRRVAVKVLCH</sequence>
<evidence type="ECO:0000313" key="1">
    <source>
        <dbReference type="EMBL" id="MBO8439237.1"/>
    </source>
</evidence>
<organism evidence="1 2">
    <name type="scientific">Candidatus Aphodosoma intestinipullorum</name>
    <dbReference type="NCBI Taxonomy" id="2840674"/>
    <lineage>
        <taxon>Bacteria</taxon>
        <taxon>Pseudomonadati</taxon>
        <taxon>Bacteroidota</taxon>
        <taxon>Bacteroidia</taxon>
        <taxon>Bacteroidales</taxon>
        <taxon>Candidatus Aphodosoma</taxon>
    </lineage>
</organism>
<accession>A0A940DJT5</accession>
<dbReference type="Proteomes" id="UP000712007">
    <property type="component" value="Unassembled WGS sequence"/>
</dbReference>
<name>A0A940DJT5_9BACT</name>
<evidence type="ECO:0000313" key="2">
    <source>
        <dbReference type="Proteomes" id="UP000712007"/>
    </source>
</evidence>
<gene>
    <name evidence="1" type="ORF">IAC51_01140</name>
</gene>
<dbReference type="EMBL" id="JADIMV010000022">
    <property type="protein sequence ID" value="MBO8439237.1"/>
    <property type="molecule type" value="Genomic_DNA"/>
</dbReference>